<name>A0AAV1IM44_9CHLO</name>
<dbReference type="Gene3D" id="3.40.50.410">
    <property type="entry name" value="von Willebrand factor, type A domain"/>
    <property type="match status" value="1"/>
</dbReference>
<dbReference type="CDD" id="cd01451">
    <property type="entry name" value="vWA_Magnesium_chelatase"/>
    <property type="match status" value="1"/>
</dbReference>
<dbReference type="GO" id="GO:0009507">
    <property type="term" value="C:chloroplast"/>
    <property type="evidence" value="ECO:0007669"/>
    <property type="project" value="UniProtKB-SubCell"/>
</dbReference>
<dbReference type="SMART" id="SM00327">
    <property type="entry name" value="VWA"/>
    <property type="match status" value="1"/>
</dbReference>
<comment type="catalytic activity">
    <reaction evidence="8 9">
        <text>protoporphyrin IX + Mg(2+) + ATP + H2O = Mg-protoporphyrin IX + ADP + phosphate + 3 H(+)</text>
        <dbReference type="Rhea" id="RHEA:13961"/>
        <dbReference type="ChEBI" id="CHEBI:15377"/>
        <dbReference type="ChEBI" id="CHEBI:15378"/>
        <dbReference type="ChEBI" id="CHEBI:18420"/>
        <dbReference type="ChEBI" id="CHEBI:30616"/>
        <dbReference type="ChEBI" id="CHEBI:43474"/>
        <dbReference type="ChEBI" id="CHEBI:57306"/>
        <dbReference type="ChEBI" id="CHEBI:60492"/>
        <dbReference type="ChEBI" id="CHEBI:456216"/>
        <dbReference type="EC" id="6.6.1.1"/>
    </reaction>
</comment>
<evidence type="ECO:0000256" key="8">
    <source>
        <dbReference type="ARBA" id="ARBA00048693"/>
    </source>
</evidence>
<evidence type="ECO:0000256" key="10">
    <source>
        <dbReference type="SAM" id="MobiDB-lite"/>
    </source>
</evidence>
<feature type="compositionally biased region" description="Acidic residues" evidence="10">
    <location>
        <begin position="438"/>
        <end position="463"/>
    </location>
</feature>
<keyword evidence="5 9" id="KW-0547">Nucleotide-binding</keyword>
<dbReference type="InterPro" id="IPR000523">
    <property type="entry name" value="Mg_chelatse_chII-like_cat_dom"/>
</dbReference>
<dbReference type="SUPFAM" id="SSF53300">
    <property type="entry name" value="vWA-like"/>
    <property type="match status" value="1"/>
</dbReference>
<dbReference type="Pfam" id="PF01078">
    <property type="entry name" value="Mg_chelatase"/>
    <property type="match status" value="1"/>
</dbReference>
<feature type="region of interest" description="Disordered" evidence="10">
    <location>
        <begin position="412"/>
        <end position="463"/>
    </location>
</feature>
<evidence type="ECO:0000256" key="4">
    <source>
        <dbReference type="ARBA" id="ARBA00022598"/>
    </source>
</evidence>
<keyword evidence="13" id="KW-1185">Reference proteome</keyword>
<dbReference type="NCBIfam" id="TIGR02031">
    <property type="entry name" value="BchD-ChlD"/>
    <property type="match status" value="1"/>
</dbReference>
<dbReference type="GO" id="GO:0015979">
    <property type="term" value="P:photosynthesis"/>
    <property type="evidence" value="ECO:0007669"/>
    <property type="project" value="UniProtKB-UniRule"/>
</dbReference>
<keyword evidence="9" id="KW-0150">Chloroplast</keyword>
<dbReference type="EMBL" id="CAUYUE010000016">
    <property type="protein sequence ID" value="CAK0787145.1"/>
    <property type="molecule type" value="Genomic_DNA"/>
</dbReference>
<dbReference type="InterPro" id="IPR002035">
    <property type="entry name" value="VWF_A"/>
</dbReference>
<evidence type="ECO:0000256" key="5">
    <source>
        <dbReference type="ARBA" id="ARBA00022741"/>
    </source>
</evidence>
<comment type="subunit">
    <text evidence="9">The magnesium chelatase complex is a heterotrimer consisting of subunits CHLI, CHLD, AND CHLH.</text>
</comment>
<dbReference type="CDD" id="cd00009">
    <property type="entry name" value="AAA"/>
    <property type="match status" value="1"/>
</dbReference>
<dbReference type="InterPro" id="IPR036465">
    <property type="entry name" value="vWFA_dom_sf"/>
</dbReference>
<comment type="caution">
    <text evidence="12">The sequence shown here is derived from an EMBL/GenBank/DDBJ whole genome shotgun (WGS) entry which is preliminary data.</text>
</comment>
<dbReference type="PANTHER" id="PTHR43473">
    <property type="entry name" value="MAGNESIUM-CHELATASE SUBUNIT CHLD, CHLOROPLASTIC"/>
    <property type="match status" value="1"/>
</dbReference>
<accession>A0AAV1IM44</accession>
<dbReference type="GO" id="GO:0015995">
    <property type="term" value="P:chlorophyll biosynthetic process"/>
    <property type="evidence" value="ECO:0007669"/>
    <property type="project" value="UniProtKB-KW"/>
</dbReference>
<dbReference type="Pfam" id="PF13519">
    <property type="entry name" value="VWA_2"/>
    <property type="match status" value="1"/>
</dbReference>
<evidence type="ECO:0000256" key="2">
    <source>
        <dbReference type="ARBA" id="ARBA00005799"/>
    </source>
</evidence>
<feature type="domain" description="VWFA" evidence="11">
    <location>
        <begin position="575"/>
        <end position="776"/>
    </location>
</feature>
<evidence type="ECO:0000256" key="6">
    <source>
        <dbReference type="ARBA" id="ARBA00022840"/>
    </source>
</evidence>
<dbReference type="PANTHER" id="PTHR43473:SF2">
    <property type="entry name" value="MAGNESIUM-CHELATASE SUBUNIT CHLD, CHLOROPLASTIC"/>
    <property type="match status" value="1"/>
</dbReference>
<keyword evidence="4 9" id="KW-0436">Ligase</keyword>
<comment type="pathway">
    <text evidence="1 9">Porphyrin-containing compound metabolism; chlorophyll biosynthesis.</text>
</comment>
<sequence length="778" mass="84143">MNLQHTQHACTGNQNGVFIGPRTIQNKYLSSCRSAFQGLAVQRELQRDTCSGVRQSASIECIAAAEVESSSSAPSQNGTAPAKSNGFVSQRSVRLQRSFPMTAVVGMDHIKQALLLGACDTGLGGICIAGKRGTCKSVLARGLHALLPPIEVIKGSYCNANPENRREWEDGLREKLGSGEIPAEVKDAPFVQIPLGVTEDRLVGTVDIEASMKEGRTVFQPGLLAEAHRGILYVDEINLLDDGIANLLLTILSDGVNVVEREGLSVSHPCRPLLIATFNPEEGPLREHLLDRIAITLSADVPTDFKDRVEAVESAMRFQNQPREVVSESEELTDGLRTQVLFAREYLKDVTISEKQVERLVMEAARGACQGHRSELFAARVAKASAALDGRDSVNAEDISKAVQLVILPRATNTGQSDEPPPNQPPPPPPPPPPPSAEDQEQEEDENEQEEQDEEEQPDEPEAEQLPEEFVIESDGTILDPGVLQFALNQQRSLGKSGRSKSLIFSEDRGRYIKPMLPKGDKVKRLAVDATLRAAAPYQRVRRNRAITEGKRERKVYVEKPDMRSKRLARKAGALVIFVVDASGSMALNRMSSAKGAALTLLQQSYTSRDQVCVIPFCGDRAEVLLPPSKSIAMARKRMDSLPCGGGSPLAHGISLAVRTAVNAQSSGDCGRIMIVLLTDGRANVSLAKSNEEPDAIAEGAPKPSQEQLKTEVLDMAKRCGSSGFNLLVIDTENKFVSTGFAKEVADAAQGKYYYLPNASEQAIAQAAQGAMAEAMAM</sequence>
<keyword evidence="6 9" id="KW-0067">ATP-binding</keyword>
<protein>
    <recommendedName>
        <fullName evidence="9">Mg-protoporphyrin IX chelatase</fullName>
        <ecNumber evidence="9">6.6.1.1</ecNumber>
    </recommendedName>
</protein>
<evidence type="ECO:0000256" key="1">
    <source>
        <dbReference type="ARBA" id="ARBA00005173"/>
    </source>
</evidence>
<evidence type="ECO:0000313" key="13">
    <source>
        <dbReference type="Proteomes" id="UP001314263"/>
    </source>
</evidence>
<evidence type="ECO:0000256" key="7">
    <source>
        <dbReference type="ARBA" id="ARBA00023171"/>
    </source>
</evidence>
<evidence type="ECO:0000256" key="3">
    <source>
        <dbReference type="ARBA" id="ARBA00022531"/>
    </source>
</evidence>
<dbReference type="AlphaFoldDB" id="A0AAV1IM44"/>
<keyword evidence="7 9" id="KW-0149">Chlorophyll biosynthesis</keyword>
<dbReference type="PROSITE" id="PS50234">
    <property type="entry name" value="VWFA"/>
    <property type="match status" value="1"/>
</dbReference>
<comment type="similarity">
    <text evidence="2 9">Belongs to the Mg-chelatase subunits D/I family.</text>
</comment>
<keyword evidence="9" id="KW-0934">Plastid</keyword>
<keyword evidence="3 9" id="KW-0602">Photosynthesis</keyword>
<feature type="compositionally biased region" description="Pro residues" evidence="10">
    <location>
        <begin position="419"/>
        <end position="436"/>
    </location>
</feature>
<dbReference type="GO" id="GO:0005524">
    <property type="term" value="F:ATP binding"/>
    <property type="evidence" value="ECO:0007669"/>
    <property type="project" value="UniProtKB-UniRule"/>
</dbReference>
<dbReference type="InterPro" id="IPR041628">
    <property type="entry name" value="ChlI/MoxR_AAA_lid"/>
</dbReference>
<dbReference type="Pfam" id="PF17863">
    <property type="entry name" value="AAA_lid_2"/>
    <property type="match status" value="1"/>
</dbReference>
<dbReference type="InterPro" id="IPR027417">
    <property type="entry name" value="P-loop_NTPase"/>
</dbReference>
<comment type="subcellular location">
    <subcellularLocation>
        <location evidence="9">Plastid</location>
        <location evidence="9">Chloroplast</location>
    </subcellularLocation>
</comment>
<dbReference type="GO" id="GO:0016851">
    <property type="term" value="F:magnesium chelatase activity"/>
    <property type="evidence" value="ECO:0007669"/>
    <property type="project" value="UniProtKB-UniRule"/>
</dbReference>
<evidence type="ECO:0000313" key="12">
    <source>
        <dbReference type="EMBL" id="CAK0787145.1"/>
    </source>
</evidence>
<dbReference type="InterPro" id="IPR003593">
    <property type="entry name" value="AAA+_ATPase"/>
</dbReference>
<evidence type="ECO:0000256" key="9">
    <source>
        <dbReference type="RuleBase" id="RU362087"/>
    </source>
</evidence>
<dbReference type="SUPFAM" id="SSF52540">
    <property type="entry name" value="P-loop containing nucleoside triphosphate hydrolases"/>
    <property type="match status" value="1"/>
</dbReference>
<dbReference type="EC" id="6.6.1.1" evidence="9"/>
<dbReference type="SMART" id="SM00382">
    <property type="entry name" value="AAA"/>
    <property type="match status" value="1"/>
</dbReference>
<organism evidence="12 13">
    <name type="scientific">Coccomyxa viridis</name>
    <dbReference type="NCBI Taxonomy" id="1274662"/>
    <lineage>
        <taxon>Eukaryota</taxon>
        <taxon>Viridiplantae</taxon>
        <taxon>Chlorophyta</taxon>
        <taxon>core chlorophytes</taxon>
        <taxon>Trebouxiophyceae</taxon>
        <taxon>Trebouxiophyceae incertae sedis</taxon>
        <taxon>Coccomyxaceae</taxon>
        <taxon>Coccomyxa</taxon>
    </lineage>
</organism>
<reference evidence="12 13" key="1">
    <citation type="submission" date="2023-10" db="EMBL/GenBank/DDBJ databases">
        <authorList>
            <person name="Maclean D."/>
            <person name="Macfadyen A."/>
        </authorList>
    </citation>
    <scope>NUCLEOTIDE SEQUENCE [LARGE SCALE GENOMIC DNA]</scope>
</reference>
<dbReference type="InterPro" id="IPR011776">
    <property type="entry name" value="Mg_chelatase_ATPase-dsu"/>
</dbReference>
<dbReference type="SUPFAM" id="SSF101447">
    <property type="entry name" value="Formin homology 2 domain (FH2 domain)"/>
    <property type="match status" value="1"/>
</dbReference>
<dbReference type="Gene3D" id="1.10.8.80">
    <property type="entry name" value="Magnesium chelatase subunit I, C-Terminal domain"/>
    <property type="match status" value="1"/>
</dbReference>
<dbReference type="Proteomes" id="UP001314263">
    <property type="component" value="Unassembled WGS sequence"/>
</dbReference>
<dbReference type="InterPro" id="IPR041702">
    <property type="entry name" value="BchD/ChlD_VWA"/>
</dbReference>
<proteinExistence type="inferred from homology"/>
<comment type="activity regulation">
    <text evidence="9">Redox regulation; active in reducing conditions, inactive in oxidizing conditions.</text>
</comment>
<evidence type="ECO:0000259" key="11">
    <source>
        <dbReference type="PROSITE" id="PS50234"/>
    </source>
</evidence>
<dbReference type="Gene3D" id="3.40.50.300">
    <property type="entry name" value="P-loop containing nucleotide triphosphate hydrolases"/>
    <property type="match status" value="1"/>
</dbReference>
<comment type="function">
    <text evidence="9">Involved in chlorophyll biosynthesis. Catalyzes the insertion of magnesium ion into protoporphyrin IX to yield Mg-protoporphyrin IX.</text>
</comment>
<gene>
    <name evidence="12" type="ORF">CVIRNUC_010361</name>
</gene>